<organism evidence="3 4">
    <name type="scientific">Penaeus vannamei</name>
    <name type="common">Whiteleg shrimp</name>
    <name type="synonym">Litopenaeus vannamei</name>
    <dbReference type="NCBI Taxonomy" id="6689"/>
    <lineage>
        <taxon>Eukaryota</taxon>
        <taxon>Metazoa</taxon>
        <taxon>Ecdysozoa</taxon>
        <taxon>Arthropoda</taxon>
        <taxon>Crustacea</taxon>
        <taxon>Multicrustacea</taxon>
        <taxon>Malacostraca</taxon>
        <taxon>Eumalacostraca</taxon>
        <taxon>Eucarida</taxon>
        <taxon>Decapoda</taxon>
        <taxon>Dendrobranchiata</taxon>
        <taxon>Penaeoidea</taxon>
        <taxon>Penaeidae</taxon>
        <taxon>Penaeus</taxon>
    </lineage>
</organism>
<keyword evidence="2" id="KW-0472">Membrane</keyword>
<dbReference type="Proteomes" id="UP000283509">
    <property type="component" value="Unassembled WGS sequence"/>
</dbReference>
<gene>
    <name evidence="3" type="ORF">C7M84_022660</name>
</gene>
<dbReference type="EMBL" id="QCYY01000587">
    <property type="protein sequence ID" value="ROT84165.1"/>
    <property type="molecule type" value="Genomic_DNA"/>
</dbReference>
<evidence type="ECO:0000313" key="4">
    <source>
        <dbReference type="Proteomes" id="UP000283509"/>
    </source>
</evidence>
<accession>A0A3R7QZ21</accession>
<comment type="caution">
    <text evidence="3">The sequence shown here is derived from an EMBL/GenBank/DDBJ whole genome shotgun (WGS) entry which is preliminary data.</text>
</comment>
<evidence type="ECO:0000313" key="3">
    <source>
        <dbReference type="EMBL" id="ROT84165.1"/>
    </source>
</evidence>
<keyword evidence="2" id="KW-0812">Transmembrane</keyword>
<dbReference type="AlphaFoldDB" id="A0A3R7QZ21"/>
<feature type="compositionally biased region" description="Polar residues" evidence="1">
    <location>
        <begin position="95"/>
        <end position="104"/>
    </location>
</feature>
<name>A0A3R7QZ21_PENVA</name>
<keyword evidence="4" id="KW-1185">Reference proteome</keyword>
<protein>
    <submittedName>
        <fullName evidence="3">Uncharacterized protein</fullName>
    </submittedName>
</protein>
<feature type="region of interest" description="Disordered" evidence="1">
    <location>
        <begin position="83"/>
        <end position="104"/>
    </location>
</feature>
<reference evidence="3 4" key="1">
    <citation type="submission" date="2018-04" db="EMBL/GenBank/DDBJ databases">
        <authorList>
            <person name="Zhang X."/>
            <person name="Yuan J."/>
            <person name="Li F."/>
            <person name="Xiang J."/>
        </authorList>
    </citation>
    <scope>NUCLEOTIDE SEQUENCE [LARGE SCALE GENOMIC DNA]</scope>
    <source>
        <tissue evidence="3">Muscle</tissue>
    </source>
</reference>
<keyword evidence="2" id="KW-1133">Transmembrane helix</keyword>
<sequence>MSVTAACPSSTLRSRSWSNSPWNWATDPESVTGAALTFLFNVVALVFLGLFQIPSDYMGVSYVLLACVSLTIIPLMFVKETHKRSEADRKEISHITGSASNTIA</sequence>
<evidence type="ECO:0000256" key="1">
    <source>
        <dbReference type="SAM" id="MobiDB-lite"/>
    </source>
</evidence>
<feature type="transmembrane region" description="Helical" evidence="2">
    <location>
        <begin position="31"/>
        <end position="53"/>
    </location>
</feature>
<feature type="transmembrane region" description="Helical" evidence="2">
    <location>
        <begin position="59"/>
        <end position="78"/>
    </location>
</feature>
<feature type="compositionally biased region" description="Basic and acidic residues" evidence="1">
    <location>
        <begin position="83"/>
        <end position="93"/>
    </location>
</feature>
<reference evidence="3 4" key="2">
    <citation type="submission" date="2019-01" db="EMBL/GenBank/DDBJ databases">
        <title>The decoding of complex shrimp genome reveals the adaptation for benthos swimmer, frequently molting mechanism and breeding impact on genome.</title>
        <authorList>
            <person name="Sun Y."/>
            <person name="Gao Y."/>
            <person name="Yu Y."/>
        </authorList>
    </citation>
    <scope>NUCLEOTIDE SEQUENCE [LARGE SCALE GENOMIC DNA]</scope>
    <source>
        <tissue evidence="3">Muscle</tissue>
    </source>
</reference>
<proteinExistence type="predicted"/>
<evidence type="ECO:0000256" key="2">
    <source>
        <dbReference type="SAM" id="Phobius"/>
    </source>
</evidence>